<evidence type="ECO:0000256" key="11">
    <source>
        <dbReference type="ARBA" id="ARBA00023242"/>
    </source>
</evidence>
<feature type="transmembrane region" description="Helical" evidence="13">
    <location>
        <begin position="21"/>
        <end position="43"/>
    </location>
</feature>
<dbReference type="PROSITE" id="PS00086">
    <property type="entry name" value="CYTOCHROME_P450"/>
    <property type="match status" value="1"/>
</dbReference>
<keyword evidence="7" id="KW-0805">Transcription regulation</keyword>
<keyword evidence="8" id="KW-0503">Monooxygenase</keyword>
<keyword evidence="13" id="KW-0472">Membrane</keyword>
<organism evidence="15 16">
    <name type="scientific">Petromyces alliaceus</name>
    <name type="common">Aspergillus alliaceus</name>
    <dbReference type="NCBI Taxonomy" id="209559"/>
    <lineage>
        <taxon>Eukaryota</taxon>
        <taxon>Fungi</taxon>
        <taxon>Dikarya</taxon>
        <taxon>Ascomycota</taxon>
        <taxon>Pezizomycotina</taxon>
        <taxon>Eurotiomycetes</taxon>
        <taxon>Eurotiomycetidae</taxon>
        <taxon>Eurotiales</taxon>
        <taxon>Aspergillaceae</taxon>
        <taxon>Aspergillus</taxon>
        <taxon>Aspergillus subgen. Circumdati</taxon>
    </lineage>
</organism>
<dbReference type="Gene3D" id="4.10.240.10">
    <property type="entry name" value="Zn(2)-C6 fungal-type DNA-binding domain"/>
    <property type="match status" value="1"/>
</dbReference>
<dbReference type="PROSITE" id="PS00463">
    <property type="entry name" value="ZN2_CY6_FUNGAL_1"/>
    <property type="match status" value="1"/>
</dbReference>
<evidence type="ECO:0000256" key="9">
    <source>
        <dbReference type="ARBA" id="ARBA00023125"/>
    </source>
</evidence>
<dbReference type="InterPro" id="IPR036396">
    <property type="entry name" value="Cyt_P450_sf"/>
</dbReference>
<name>A0A8H5ZX57_PETAA</name>
<dbReference type="InterPro" id="IPR050121">
    <property type="entry name" value="Cytochrome_P450_monoxygenase"/>
</dbReference>
<reference evidence="15 16" key="1">
    <citation type="submission" date="2019-04" db="EMBL/GenBank/DDBJ databases">
        <title>Aspergillus burnettii sp. nov., novel species from soil in southeast Queensland.</title>
        <authorList>
            <person name="Gilchrist C.L.M."/>
            <person name="Pitt J.I."/>
            <person name="Lange L."/>
            <person name="Lacey H.J."/>
            <person name="Vuong D."/>
            <person name="Midgley D.J."/>
            <person name="Greenfield P."/>
            <person name="Bradbury M."/>
            <person name="Lacey E."/>
            <person name="Busk P.K."/>
            <person name="Pilgaard B."/>
            <person name="Chooi Y.H."/>
            <person name="Piggott A.M."/>
        </authorList>
    </citation>
    <scope>NUCLEOTIDE SEQUENCE [LARGE SCALE GENOMIC DNA]</scope>
    <source>
        <strain evidence="15 16">FRR 5400</strain>
    </source>
</reference>
<keyword evidence="13" id="KW-0812">Transmembrane</keyword>
<dbReference type="CDD" id="cd00067">
    <property type="entry name" value="GAL4"/>
    <property type="match status" value="1"/>
</dbReference>
<dbReference type="Pfam" id="PF00067">
    <property type="entry name" value="p450"/>
    <property type="match status" value="1"/>
</dbReference>
<dbReference type="PRINTS" id="PR00463">
    <property type="entry name" value="EP450I"/>
</dbReference>
<evidence type="ECO:0000256" key="13">
    <source>
        <dbReference type="SAM" id="Phobius"/>
    </source>
</evidence>
<dbReference type="InterPro" id="IPR017972">
    <property type="entry name" value="Cyt_P450_CS"/>
</dbReference>
<protein>
    <recommendedName>
        <fullName evidence="14">Zn(2)-C6 fungal-type domain-containing protein</fullName>
    </recommendedName>
</protein>
<evidence type="ECO:0000256" key="8">
    <source>
        <dbReference type="ARBA" id="ARBA00023033"/>
    </source>
</evidence>
<keyword evidence="10" id="KW-0804">Transcription</keyword>
<dbReference type="GO" id="GO:0004497">
    <property type="term" value="F:monooxygenase activity"/>
    <property type="evidence" value="ECO:0007669"/>
    <property type="project" value="UniProtKB-KW"/>
</dbReference>
<dbReference type="InterPro" id="IPR036864">
    <property type="entry name" value="Zn2-C6_fun-type_DNA-bd_sf"/>
</dbReference>
<dbReference type="CDD" id="cd12148">
    <property type="entry name" value="fungal_TF_MHR"/>
    <property type="match status" value="1"/>
</dbReference>
<dbReference type="PROSITE" id="PS51257">
    <property type="entry name" value="PROKAR_LIPOPROTEIN"/>
    <property type="match status" value="1"/>
</dbReference>
<dbReference type="PANTHER" id="PTHR24305">
    <property type="entry name" value="CYTOCHROME P450"/>
    <property type="match status" value="1"/>
</dbReference>
<keyword evidence="3 12" id="KW-0349">Heme</keyword>
<keyword evidence="5" id="KW-0560">Oxidoreductase</keyword>
<evidence type="ECO:0000256" key="1">
    <source>
        <dbReference type="ARBA" id="ARBA00001971"/>
    </source>
</evidence>
<evidence type="ECO:0000313" key="16">
    <source>
        <dbReference type="Proteomes" id="UP000541154"/>
    </source>
</evidence>
<dbReference type="InterPro" id="IPR001128">
    <property type="entry name" value="Cyt_P450"/>
</dbReference>
<dbReference type="Gene3D" id="1.10.630.10">
    <property type="entry name" value="Cytochrome P450"/>
    <property type="match status" value="1"/>
</dbReference>
<dbReference type="SUPFAM" id="SSF57701">
    <property type="entry name" value="Zn2/Cys6 DNA-binding domain"/>
    <property type="match status" value="1"/>
</dbReference>
<feature type="binding site" description="axial binding residue" evidence="12">
    <location>
        <position position="450"/>
    </location>
    <ligand>
        <name>heme</name>
        <dbReference type="ChEBI" id="CHEBI:30413"/>
    </ligand>
    <ligandPart>
        <name>Fe</name>
        <dbReference type="ChEBI" id="CHEBI:18248"/>
    </ligandPart>
</feature>
<evidence type="ECO:0000256" key="3">
    <source>
        <dbReference type="ARBA" id="ARBA00022617"/>
    </source>
</evidence>
<dbReference type="CDD" id="cd11058">
    <property type="entry name" value="CYP60B-like"/>
    <property type="match status" value="1"/>
</dbReference>
<dbReference type="Proteomes" id="UP000541154">
    <property type="component" value="Unassembled WGS sequence"/>
</dbReference>
<evidence type="ECO:0000256" key="12">
    <source>
        <dbReference type="PIRSR" id="PIRSR602401-1"/>
    </source>
</evidence>
<evidence type="ECO:0000256" key="6">
    <source>
        <dbReference type="ARBA" id="ARBA00023004"/>
    </source>
</evidence>
<dbReference type="Pfam" id="PF00172">
    <property type="entry name" value="Zn_clus"/>
    <property type="match status" value="1"/>
</dbReference>
<dbReference type="InterPro" id="IPR001138">
    <property type="entry name" value="Zn2Cys6_DnaBD"/>
</dbReference>
<comment type="caution">
    <text evidence="15">The sequence shown here is derived from an EMBL/GenBank/DDBJ whole genome shotgun (WGS) entry which is preliminary data.</text>
</comment>
<keyword evidence="4 12" id="KW-0479">Metal-binding</keyword>
<dbReference type="GO" id="GO:0008270">
    <property type="term" value="F:zinc ion binding"/>
    <property type="evidence" value="ECO:0007669"/>
    <property type="project" value="InterPro"/>
</dbReference>
<evidence type="ECO:0000256" key="5">
    <source>
        <dbReference type="ARBA" id="ARBA00023002"/>
    </source>
</evidence>
<dbReference type="EMBL" id="SPNV01000300">
    <property type="protein sequence ID" value="KAF5856705.1"/>
    <property type="molecule type" value="Genomic_DNA"/>
</dbReference>
<evidence type="ECO:0000256" key="7">
    <source>
        <dbReference type="ARBA" id="ARBA00023015"/>
    </source>
</evidence>
<dbReference type="AlphaFoldDB" id="A0A8H5ZX57"/>
<dbReference type="FunFam" id="1.10.630.10:FF:000047">
    <property type="entry name" value="Cytochrome P450 monooxygenase"/>
    <property type="match status" value="1"/>
</dbReference>
<keyword evidence="11" id="KW-0539">Nucleus</keyword>
<evidence type="ECO:0000313" key="15">
    <source>
        <dbReference type="EMBL" id="KAF5856705.1"/>
    </source>
</evidence>
<accession>A0A8H5ZX57</accession>
<dbReference type="SMART" id="SM00066">
    <property type="entry name" value="GAL4"/>
    <property type="match status" value="1"/>
</dbReference>
<dbReference type="GO" id="GO:0009893">
    <property type="term" value="P:positive regulation of metabolic process"/>
    <property type="evidence" value="ECO:0007669"/>
    <property type="project" value="UniProtKB-ARBA"/>
</dbReference>
<keyword evidence="9" id="KW-0238">DNA-binding</keyword>
<dbReference type="PRINTS" id="PR00385">
    <property type="entry name" value="P450"/>
</dbReference>
<dbReference type="PANTHER" id="PTHR24305:SF230">
    <property type="entry name" value="P450, PUTATIVE (EUROFUNG)-RELATED"/>
    <property type="match status" value="1"/>
</dbReference>
<dbReference type="SUPFAM" id="SSF48264">
    <property type="entry name" value="Cytochrome P450"/>
    <property type="match status" value="1"/>
</dbReference>
<dbReference type="GO" id="GO:0016705">
    <property type="term" value="F:oxidoreductase activity, acting on paired donors, with incorporation or reduction of molecular oxygen"/>
    <property type="evidence" value="ECO:0007669"/>
    <property type="project" value="InterPro"/>
</dbReference>
<comment type="cofactor">
    <cofactor evidence="1 12">
        <name>heme</name>
        <dbReference type="ChEBI" id="CHEBI:30413"/>
    </cofactor>
</comment>
<dbReference type="GO" id="GO:0020037">
    <property type="term" value="F:heme binding"/>
    <property type="evidence" value="ECO:0007669"/>
    <property type="project" value="InterPro"/>
</dbReference>
<proteinExistence type="inferred from homology"/>
<comment type="similarity">
    <text evidence="2">Belongs to the cytochrome P450 family.</text>
</comment>
<dbReference type="InterPro" id="IPR002401">
    <property type="entry name" value="Cyt_P450_E_grp-I"/>
</dbReference>
<gene>
    <name evidence="15" type="ORF">ETB97_006988</name>
</gene>
<evidence type="ECO:0000259" key="14">
    <source>
        <dbReference type="PROSITE" id="PS50048"/>
    </source>
</evidence>
<keyword evidence="6 12" id="KW-0408">Iron</keyword>
<evidence type="ECO:0000256" key="2">
    <source>
        <dbReference type="ARBA" id="ARBA00010617"/>
    </source>
</evidence>
<dbReference type="GO" id="GO:0000981">
    <property type="term" value="F:DNA-binding transcription factor activity, RNA polymerase II-specific"/>
    <property type="evidence" value="ECO:0007669"/>
    <property type="project" value="InterPro"/>
</dbReference>
<feature type="domain" description="Zn(2)-C6 fungal-type" evidence="14">
    <location>
        <begin position="531"/>
        <end position="562"/>
    </location>
</feature>
<dbReference type="GO" id="GO:0003677">
    <property type="term" value="F:DNA binding"/>
    <property type="evidence" value="ECO:0007669"/>
    <property type="project" value="UniProtKB-KW"/>
</dbReference>
<evidence type="ECO:0000256" key="4">
    <source>
        <dbReference type="ARBA" id="ARBA00022723"/>
    </source>
</evidence>
<evidence type="ECO:0000256" key="10">
    <source>
        <dbReference type="ARBA" id="ARBA00023163"/>
    </source>
</evidence>
<keyword evidence="13" id="KW-1133">Transmembrane helix</keyword>
<dbReference type="GO" id="GO:0005506">
    <property type="term" value="F:iron ion binding"/>
    <property type="evidence" value="ECO:0007669"/>
    <property type="project" value="InterPro"/>
</dbReference>
<dbReference type="GO" id="GO:0045122">
    <property type="term" value="P:aflatoxin biosynthetic process"/>
    <property type="evidence" value="ECO:0007669"/>
    <property type="project" value="UniProtKB-ARBA"/>
</dbReference>
<dbReference type="PROSITE" id="PS50048">
    <property type="entry name" value="ZN2_CY6_FUNGAL_2"/>
    <property type="match status" value="1"/>
</dbReference>
<keyword evidence="16" id="KW-1185">Reference proteome</keyword>
<sequence length="1215" mass="136937">MVNELRQGQEKLLLRTYLKTPLLLSTGVIACLVIAYSLVWVIYNLYFHPLRHFPGPLEARATRIWYCRKLLSGKVSFEIGKVHAKYGDVVRIAPDELSFNDPNAWNDIYGYRQGKGEFDKDPVFYSVTSSGRLSIVGAPTKRHGELRRMMAHGFSDRSLREQVPIIKSYGDKFFNRLHELSRTGKPVDMVKWYNFLTFDVIGDLAFGSSFDCLETSQYHSWISIVFDNIKLSAYLRCTLYYPRFLRPILRQFIPSHLTRHREKHMRLTREKAMARWNLKNGRPDLLDRLTKPNSGISEAEFIQNCATVVVAGSDTTANVLAGTTHFLSQNRRCYDKLAHEVRSRFKSEDEITLDAVCQLEYLTACLTEGMRRYPPTPAHLPRRTNMNDNLSGRLVPKNTTVSLTQVVMYHTEKYFHRPYDFCPERWLGDPEFASDRREALQAFSYGPRGCIGRNLAMIELRLTIARLMWNFDFDPIPGYENWHNQNIYLGWQKVPLPIQLRPRAYIAKDVNGPISAHTSDDTISDGARVRACEACRLSKVRCEKPHPGQPCSRCAKAWRVCVPASQNRTHRKRSPYHHQLNALEDHVRRLVNTMGANLARGGETATEGRKSDKNYEYDASRNSQIAPFSIGSTAGDAERESVRTAFRPMGNLALSLTIQSLQGIGRDNAHSAGAFIDATLRRILDTDEAEKRFQYYCSQLAPTFPAVVFEPPTTAQEARSTTPILFLAAITVARIYGVESQRQLDDLLSQVIEHCYLRRSTYSLELVQAVVLAALWHKPSYSSEREGMDLQQLSHAASSIATLVGLGRTTAINGTPGSGPALTARRTWVACYHICVNTALKTAESSSISWGPYMEECLDVLETSPLPSDATFSRYTRLEQISVEYRQLLRVSQALSTPTDTLQAYQQQIGLQKQWRSQHAKLDSLSVERILYHATALSVYEAAVEKDERLAGIFDNSKVQAGASHSLCTVSQPNSILTTCMDSARAVLCEFVSVPQNTLCALPTIVHLRVMHATVLLTNATSYLPQTCPSAWCPMARIEELHTDRHLDELINVFASCRDDWLTGQWIRAILKLRAKMRQQQEQSTRTKRQRSGSIRATMICPSTLAANMYPFTPTPTVNLQDVPSPPSRQGLSYEPPVSTTDVLGLTERDWYGLTKPDSTGEREATGNIQSPPILEEYFSLESTGFGGSDGFFTPSIGAVLDMGFFPAKDVAYSN</sequence>